<protein>
    <recommendedName>
        <fullName evidence="4">CBS domain-containing protein</fullName>
    </recommendedName>
</protein>
<keyword evidence="1" id="KW-0677">Repeat</keyword>
<organism evidence="5 6">
    <name type="scientific">Chrysophaeum taylorii</name>
    <dbReference type="NCBI Taxonomy" id="2483200"/>
    <lineage>
        <taxon>Eukaryota</taxon>
        <taxon>Sar</taxon>
        <taxon>Stramenopiles</taxon>
        <taxon>Ochrophyta</taxon>
        <taxon>Pelagophyceae</taxon>
        <taxon>Pelagomonadales</taxon>
        <taxon>Pelagomonadaceae</taxon>
        <taxon>Chrysophaeum</taxon>
    </lineage>
</organism>
<evidence type="ECO:0000313" key="6">
    <source>
        <dbReference type="Proteomes" id="UP001230188"/>
    </source>
</evidence>
<dbReference type="Pfam" id="PF00571">
    <property type="entry name" value="CBS"/>
    <property type="match status" value="4"/>
</dbReference>
<dbReference type="Gene3D" id="3.10.580.10">
    <property type="entry name" value="CBS-domain"/>
    <property type="match status" value="2"/>
</dbReference>
<feature type="domain" description="CBS" evidence="4">
    <location>
        <begin position="168"/>
        <end position="226"/>
    </location>
</feature>
<feature type="domain" description="CBS" evidence="4">
    <location>
        <begin position="78"/>
        <end position="134"/>
    </location>
</feature>
<dbReference type="Proteomes" id="UP001230188">
    <property type="component" value="Unassembled WGS sequence"/>
</dbReference>
<dbReference type="EMBL" id="JAQMWT010000374">
    <property type="protein sequence ID" value="KAJ8602621.1"/>
    <property type="molecule type" value="Genomic_DNA"/>
</dbReference>
<reference evidence="5" key="1">
    <citation type="submission" date="2023-01" db="EMBL/GenBank/DDBJ databases">
        <title>Metagenome sequencing of chrysophaentin producing Chrysophaeum taylorii.</title>
        <authorList>
            <person name="Davison J."/>
            <person name="Bewley C."/>
        </authorList>
    </citation>
    <scope>NUCLEOTIDE SEQUENCE</scope>
    <source>
        <strain evidence="5">NIES-1699</strain>
    </source>
</reference>
<proteinExistence type="predicted"/>
<name>A0AAD7UCV4_9STRA</name>
<keyword evidence="3" id="KW-0472">Membrane</keyword>
<dbReference type="InterPro" id="IPR051462">
    <property type="entry name" value="CBS_domain-containing"/>
</dbReference>
<keyword evidence="2" id="KW-0129">CBS domain</keyword>
<evidence type="ECO:0000256" key="1">
    <source>
        <dbReference type="ARBA" id="ARBA00022737"/>
    </source>
</evidence>
<feature type="transmembrane region" description="Helical" evidence="3">
    <location>
        <begin position="501"/>
        <end position="522"/>
    </location>
</feature>
<feature type="domain" description="CBS" evidence="4">
    <location>
        <begin position="11"/>
        <end position="69"/>
    </location>
</feature>
<dbReference type="InterPro" id="IPR000644">
    <property type="entry name" value="CBS_dom"/>
</dbReference>
<comment type="caution">
    <text evidence="5">The sequence shown here is derived from an EMBL/GenBank/DDBJ whole genome shotgun (WGS) entry which is preliminary data.</text>
</comment>
<dbReference type="PANTHER" id="PTHR48108">
    <property type="entry name" value="CBS DOMAIN-CONTAINING PROTEIN CBSX2, CHLOROPLASTIC"/>
    <property type="match status" value="1"/>
</dbReference>
<dbReference type="PANTHER" id="PTHR48108:SF26">
    <property type="entry name" value="CBS DOMAIN-CONTAINING PROTEIN DDB_G0289609"/>
    <property type="match status" value="1"/>
</dbReference>
<evidence type="ECO:0000259" key="4">
    <source>
        <dbReference type="PROSITE" id="PS51371"/>
    </source>
</evidence>
<feature type="domain" description="CBS" evidence="4">
    <location>
        <begin position="241"/>
        <end position="299"/>
    </location>
</feature>
<evidence type="ECO:0000313" key="5">
    <source>
        <dbReference type="EMBL" id="KAJ8602621.1"/>
    </source>
</evidence>
<evidence type="ECO:0000256" key="2">
    <source>
        <dbReference type="PROSITE-ProRule" id="PRU00703"/>
    </source>
</evidence>
<accession>A0AAD7UCV4</accession>
<dbReference type="PROSITE" id="PS51371">
    <property type="entry name" value="CBS"/>
    <property type="match status" value="4"/>
</dbReference>
<dbReference type="SMART" id="SM00116">
    <property type="entry name" value="CBS"/>
    <property type="match status" value="4"/>
</dbReference>
<dbReference type="AlphaFoldDB" id="A0AAD7UCV4"/>
<sequence>MVDQGRILADITPSPVLFLPAAMSVAEAAELMSKARTDAGLVESQDGSLVGILTDSDVSIKIAASGRSLRKTTVAEAMTANPLCVREHERADKALALMVEKRARHLPLLDANGGLSGMLDIAKVLFDAITRLEKTKDATENAFFPAMNRMAGISGECGVPTLSEALEGRPGPAAARPEDPIDVAFSGLRRTRRSVLVLDEAGKLVGILSKSDVAKRALRAALGVDEDETKALNRLKVRDVMTPRPDFIGSNRTVLDALHKMHDGKYANLPIVDLATDDPVGVVDVLDLLRAAMPKKMPSLLEGFFAAPRAGTDESNARAAHLYDATTTATTATTTRSAPERVVVDDSDVLRHAAPVATAQTPDNGDDLVVAEAVELSLAAEHLPRRNTVHCAISPSALKHSNGSSSLVPDFSFEITLPQVGHRLVVKGDARYDALASTALDRLAPFGALRVQFDYSDALARLRVVNDDTLRAATQLRLSIDPSATLVPLTASVVKRKHGTLIFATNLLVLSAVAAVLAFAVTKAPVRK</sequence>
<evidence type="ECO:0000256" key="3">
    <source>
        <dbReference type="SAM" id="Phobius"/>
    </source>
</evidence>
<dbReference type="SUPFAM" id="SSF54631">
    <property type="entry name" value="CBS-domain pair"/>
    <property type="match status" value="2"/>
</dbReference>
<keyword evidence="3" id="KW-0812">Transmembrane</keyword>
<keyword evidence="3" id="KW-1133">Transmembrane helix</keyword>
<keyword evidence="6" id="KW-1185">Reference proteome</keyword>
<dbReference type="InterPro" id="IPR046342">
    <property type="entry name" value="CBS_dom_sf"/>
</dbReference>
<gene>
    <name evidence="5" type="ORF">CTAYLR_010199</name>
</gene>